<reference evidence="1 2" key="1">
    <citation type="submission" date="2014-04" db="EMBL/GenBank/DDBJ databases">
        <authorList>
            <consortium name="DOE Joint Genome Institute"/>
            <person name="Kuo A."/>
            <person name="Kohler A."/>
            <person name="Nagy L.G."/>
            <person name="Floudas D."/>
            <person name="Copeland A."/>
            <person name="Barry K.W."/>
            <person name="Cichocki N."/>
            <person name="Veneault-Fourrey C."/>
            <person name="LaButti K."/>
            <person name="Lindquist E.A."/>
            <person name="Lipzen A."/>
            <person name="Lundell T."/>
            <person name="Morin E."/>
            <person name="Murat C."/>
            <person name="Sun H."/>
            <person name="Tunlid A."/>
            <person name="Henrissat B."/>
            <person name="Grigoriev I.V."/>
            <person name="Hibbett D.S."/>
            <person name="Martin F."/>
            <person name="Nordberg H.P."/>
            <person name="Cantor M.N."/>
            <person name="Hua S.X."/>
        </authorList>
    </citation>
    <scope>NUCLEOTIDE SEQUENCE [LARGE SCALE GENOMIC DNA]</scope>
    <source>
        <strain evidence="1 2">Foug A</strain>
    </source>
</reference>
<name>A0A0C3EBC9_9AGAM</name>
<dbReference type="HOGENOM" id="CLU_3070025_0_0_1"/>
<keyword evidence="2" id="KW-1185">Reference proteome</keyword>
<organism evidence="1 2">
    <name type="scientific">Scleroderma citrinum Foug A</name>
    <dbReference type="NCBI Taxonomy" id="1036808"/>
    <lineage>
        <taxon>Eukaryota</taxon>
        <taxon>Fungi</taxon>
        <taxon>Dikarya</taxon>
        <taxon>Basidiomycota</taxon>
        <taxon>Agaricomycotina</taxon>
        <taxon>Agaricomycetes</taxon>
        <taxon>Agaricomycetidae</taxon>
        <taxon>Boletales</taxon>
        <taxon>Sclerodermatineae</taxon>
        <taxon>Sclerodermataceae</taxon>
        <taxon>Scleroderma</taxon>
    </lineage>
</organism>
<dbReference type="Proteomes" id="UP000053989">
    <property type="component" value="Unassembled WGS sequence"/>
</dbReference>
<evidence type="ECO:0000313" key="2">
    <source>
        <dbReference type="Proteomes" id="UP000053989"/>
    </source>
</evidence>
<proteinExistence type="predicted"/>
<evidence type="ECO:0000313" key="1">
    <source>
        <dbReference type="EMBL" id="KIM65619.1"/>
    </source>
</evidence>
<accession>A0A0C3EBC9</accession>
<protein>
    <submittedName>
        <fullName evidence="1">Uncharacterized protein</fullName>
    </submittedName>
</protein>
<dbReference type="InParanoid" id="A0A0C3EBC9"/>
<sequence length="53" mass="6226">MEYSSRIPIQRMLRDNRLLQPVQIESINNAQRRRSEISCFIVGGLSNFKEMSL</sequence>
<dbReference type="AlphaFoldDB" id="A0A0C3EBC9"/>
<gene>
    <name evidence="1" type="ORF">SCLCIDRAFT_1212032</name>
</gene>
<dbReference type="EMBL" id="KN822021">
    <property type="protein sequence ID" value="KIM65619.1"/>
    <property type="molecule type" value="Genomic_DNA"/>
</dbReference>
<reference evidence="2" key="2">
    <citation type="submission" date="2015-01" db="EMBL/GenBank/DDBJ databases">
        <title>Evolutionary Origins and Diversification of the Mycorrhizal Mutualists.</title>
        <authorList>
            <consortium name="DOE Joint Genome Institute"/>
            <consortium name="Mycorrhizal Genomics Consortium"/>
            <person name="Kohler A."/>
            <person name="Kuo A."/>
            <person name="Nagy L.G."/>
            <person name="Floudas D."/>
            <person name="Copeland A."/>
            <person name="Barry K.W."/>
            <person name="Cichocki N."/>
            <person name="Veneault-Fourrey C."/>
            <person name="LaButti K."/>
            <person name="Lindquist E.A."/>
            <person name="Lipzen A."/>
            <person name="Lundell T."/>
            <person name="Morin E."/>
            <person name="Murat C."/>
            <person name="Riley R."/>
            <person name="Ohm R."/>
            <person name="Sun H."/>
            <person name="Tunlid A."/>
            <person name="Henrissat B."/>
            <person name="Grigoriev I.V."/>
            <person name="Hibbett D.S."/>
            <person name="Martin F."/>
        </authorList>
    </citation>
    <scope>NUCLEOTIDE SEQUENCE [LARGE SCALE GENOMIC DNA]</scope>
    <source>
        <strain evidence="2">Foug A</strain>
    </source>
</reference>